<dbReference type="AlphaFoldDB" id="J3N859"/>
<sequence>MVVRIAKHQQAKRIRLGMSVIIHNTHHPILDKVPPTHSITPLFNDILCTDNLLLA</sequence>
<organism evidence="1">
    <name type="scientific">Oryza brachyantha</name>
    <name type="common">malo sina</name>
    <dbReference type="NCBI Taxonomy" id="4533"/>
    <lineage>
        <taxon>Eukaryota</taxon>
        <taxon>Viridiplantae</taxon>
        <taxon>Streptophyta</taxon>
        <taxon>Embryophyta</taxon>
        <taxon>Tracheophyta</taxon>
        <taxon>Spermatophyta</taxon>
        <taxon>Magnoliopsida</taxon>
        <taxon>Liliopsida</taxon>
        <taxon>Poales</taxon>
        <taxon>Poaceae</taxon>
        <taxon>BOP clade</taxon>
        <taxon>Oryzoideae</taxon>
        <taxon>Oryzeae</taxon>
        <taxon>Oryzinae</taxon>
        <taxon>Oryza</taxon>
    </lineage>
</organism>
<accession>J3N859</accession>
<reference evidence="1" key="1">
    <citation type="journal article" date="2013" name="Nat. Commun.">
        <title>Whole-genome sequencing of Oryza brachyantha reveals mechanisms underlying Oryza genome evolution.</title>
        <authorList>
            <person name="Chen J."/>
            <person name="Huang Q."/>
            <person name="Gao D."/>
            <person name="Wang J."/>
            <person name="Lang Y."/>
            <person name="Liu T."/>
            <person name="Li B."/>
            <person name="Bai Z."/>
            <person name="Luis Goicoechea J."/>
            <person name="Liang C."/>
            <person name="Chen C."/>
            <person name="Zhang W."/>
            <person name="Sun S."/>
            <person name="Liao Y."/>
            <person name="Zhang X."/>
            <person name="Yang L."/>
            <person name="Song C."/>
            <person name="Wang M."/>
            <person name="Shi J."/>
            <person name="Liu G."/>
            <person name="Liu J."/>
            <person name="Zhou H."/>
            <person name="Zhou W."/>
            <person name="Yu Q."/>
            <person name="An N."/>
            <person name="Chen Y."/>
            <person name="Cai Q."/>
            <person name="Wang B."/>
            <person name="Liu B."/>
            <person name="Min J."/>
            <person name="Huang Y."/>
            <person name="Wu H."/>
            <person name="Li Z."/>
            <person name="Zhang Y."/>
            <person name="Yin Y."/>
            <person name="Song W."/>
            <person name="Jiang J."/>
            <person name="Jackson S.A."/>
            <person name="Wing R.A."/>
            <person name="Wang J."/>
            <person name="Chen M."/>
        </authorList>
    </citation>
    <scope>NUCLEOTIDE SEQUENCE [LARGE SCALE GENOMIC DNA]</scope>
    <source>
        <strain evidence="1">cv. IRGC 101232</strain>
    </source>
</reference>
<dbReference type="Gramene" id="OB11G19950.1">
    <property type="protein sequence ID" value="OB11G19950.1"/>
    <property type="gene ID" value="OB11G19950"/>
</dbReference>
<name>J3N859_ORYBR</name>
<evidence type="ECO:0000313" key="1">
    <source>
        <dbReference type="EnsemblPlants" id="OB11G19950.1"/>
    </source>
</evidence>
<reference evidence="1" key="2">
    <citation type="submission" date="2013-04" db="UniProtKB">
        <authorList>
            <consortium name="EnsemblPlants"/>
        </authorList>
    </citation>
    <scope>IDENTIFICATION</scope>
</reference>
<dbReference type="HOGENOM" id="CLU_3038562_0_0_1"/>
<evidence type="ECO:0000313" key="2">
    <source>
        <dbReference type="Proteomes" id="UP000006038"/>
    </source>
</evidence>
<keyword evidence="2" id="KW-1185">Reference proteome</keyword>
<dbReference type="EnsemblPlants" id="OB11G19950.1">
    <property type="protein sequence ID" value="OB11G19950.1"/>
    <property type="gene ID" value="OB11G19950"/>
</dbReference>
<proteinExistence type="predicted"/>
<dbReference type="Proteomes" id="UP000006038">
    <property type="component" value="Chromosome 11"/>
</dbReference>
<protein>
    <submittedName>
        <fullName evidence="1">Uncharacterized protein</fullName>
    </submittedName>
</protein>